<dbReference type="GO" id="GO:0005737">
    <property type="term" value="C:cytoplasm"/>
    <property type="evidence" value="ECO:0007669"/>
    <property type="project" value="UniProtKB-SubCell"/>
</dbReference>
<dbReference type="Pfam" id="PF03129">
    <property type="entry name" value="HGTP_anticodon"/>
    <property type="match status" value="1"/>
</dbReference>
<dbReference type="SUPFAM" id="SSF52954">
    <property type="entry name" value="Class II aaRS ABD-related"/>
    <property type="match status" value="1"/>
</dbReference>
<dbReference type="Pfam" id="PF00587">
    <property type="entry name" value="tRNA-synt_2b"/>
    <property type="match status" value="1"/>
</dbReference>
<keyword evidence="2 8" id="KW-0436">Ligase</keyword>
<dbReference type="CDD" id="cd00862">
    <property type="entry name" value="ProRS_anticodon_zinc"/>
    <property type="match status" value="1"/>
</dbReference>
<comment type="similarity">
    <text evidence="8">Belongs to the class-II aminoacyl-tRNA synthetase family. ProS type 3 subfamily.</text>
</comment>
<dbReference type="NCBIfam" id="TIGR00408">
    <property type="entry name" value="proS_fam_I"/>
    <property type="match status" value="1"/>
</dbReference>
<dbReference type="CDD" id="cd00778">
    <property type="entry name" value="ProRS_core_arch_euk"/>
    <property type="match status" value="1"/>
</dbReference>
<keyword evidence="5 8" id="KW-0648">Protein biosynthesis</keyword>
<accession>A0A1G9ARL7</accession>
<dbReference type="PRINTS" id="PR01046">
    <property type="entry name" value="TRNASYNTHPRO"/>
</dbReference>
<dbReference type="Gene3D" id="3.30.930.10">
    <property type="entry name" value="Bira Bifunctional Protein, Domain 2"/>
    <property type="match status" value="1"/>
</dbReference>
<comment type="domain">
    <text evidence="8">Consists of three domains: the N-terminal catalytic domain, the anticodon-binding domain and the C-terminal extension.</text>
</comment>
<dbReference type="PANTHER" id="PTHR43382:SF2">
    <property type="entry name" value="BIFUNCTIONAL GLUTAMATE_PROLINE--TRNA LIGASE"/>
    <property type="match status" value="1"/>
</dbReference>
<evidence type="ECO:0000256" key="8">
    <source>
        <dbReference type="HAMAP-Rule" id="MF_01571"/>
    </source>
</evidence>
<dbReference type="GO" id="GO:0017101">
    <property type="term" value="C:aminoacyl-tRNA synthetase multienzyme complex"/>
    <property type="evidence" value="ECO:0007669"/>
    <property type="project" value="TreeGrafter"/>
</dbReference>
<dbReference type="GO" id="GO:0140096">
    <property type="term" value="F:catalytic activity, acting on a protein"/>
    <property type="evidence" value="ECO:0007669"/>
    <property type="project" value="UniProtKB-ARBA"/>
</dbReference>
<evidence type="ECO:0000256" key="3">
    <source>
        <dbReference type="ARBA" id="ARBA00022741"/>
    </source>
</evidence>
<evidence type="ECO:0000256" key="7">
    <source>
        <dbReference type="ARBA" id="ARBA00047671"/>
    </source>
</evidence>
<protein>
    <recommendedName>
        <fullName evidence="8">Proline--tRNA ligase</fullName>
        <ecNumber evidence="8">6.1.1.15</ecNumber>
    </recommendedName>
    <alternativeName>
        <fullName evidence="8">Prolyl-tRNA synthetase</fullName>
        <shortName evidence="8">ProRS</shortName>
    </alternativeName>
</protein>
<dbReference type="InterPro" id="IPR045864">
    <property type="entry name" value="aa-tRNA-synth_II/BPL/LPL"/>
</dbReference>
<reference evidence="10 11" key="1">
    <citation type="submission" date="2016-10" db="EMBL/GenBank/DDBJ databases">
        <authorList>
            <person name="de Groot N.N."/>
        </authorList>
    </citation>
    <scope>NUCLEOTIDE SEQUENCE [LARGE SCALE GENOMIC DNA]</scope>
    <source>
        <strain evidence="10 11">CGMCC 1.6502</strain>
    </source>
</reference>
<evidence type="ECO:0000313" key="10">
    <source>
        <dbReference type="EMBL" id="SDK29989.1"/>
    </source>
</evidence>
<dbReference type="STRING" id="407036.SAMN05216243_2687"/>
<dbReference type="EMBL" id="FNFL01000004">
    <property type="protein sequence ID" value="SDK29989.1"/>
    <property type="molecule type" value="Genomic_DNA"/>
</dbReference>
<evidence type="ECO:0000259" key="9">
    <source>
        <dbReference type="PROSITE" id="PS50862"/>
    </source>
</evidence>
<dbReference type="InterPro" id="IPR002314">
    <property type="entry name" value="aa-tRNA-synt_IIb"/>
</dbReference>
<dbReference type="PROSITE" id="PS50862">
    <property type="entry name" value="AA_TRNA_LIGASE_II"/>
    <property type="match status" value="1"/>
</dbReference>
<dbReference type="Pfam" id="PF09180">
    <property type="entry name" value="ProRS-C_1"/>
    <property type="match status" value="1"/>
</dbReference>
<evidence type="ECO:0000256" key="1">
    <source>
        <dbReference type="ARBA" id="ARBA00022490"/>
    </source>
</evidence>
<dbReference type="GO" id="GO:0006433">
    <property type="term" value="P:prolyl-tRNA aminoacylation"/>
    <property type="evidence" value="ECO:0007669"/>
    <property type="project" value="UniProtKB-UniRule"/>
</dbReference>
<dbReference type="SUPFAM" id="SSF55681">
    <property type="entry name" value="Class II aaRS and biotin synthetases"/>
    <property type="match status" value="1"/>
</dbReference>
<dbReference type="EC" id="6.1.1.15" evidence="8"/>
<evidence type="ECO:0000256" key="2">
    <source>
        <dbReference type="ARBA" id="ARBA00022598"/>
    </source>
</evidence>
<dbReference type="InterPro" id="IPR004499">
    <property type="entry name" value="Pro-tRNA-ligase_IIa_arc-type"/>
</dbReference>
<keyword evidence="4 8" id="KW-0067">ATP-binding</keyword>
<comment type="subunit">
    <text evidence="8">Homodimer.</text>
</comment>
<name>A0A1G9ARL7_9BACI</name>
<keyword evidence="3 8" id="KW-0547">Nucleotide-binding</keyword>
<evidence type="ECO:0000313" key="11">
    <source>
        <dbReference type="Proteomes" id="UP000198694"/>
    </source>
</evidence>
<dbReference type="PANTHER" id="PTHR43382">
    <property type="entry name" value="PROLYL-TRNA SYNTHETASE"/>
    <property type="match status" value="1"/>
</dbReference>
<dbReference type="SMART" id="SM00946">
    <property type="entry name" value="ProRS-C_1"/>
    <property type="match status" value="1"/>
</dbReference>
<sequence length="545" mass="62189">MAGENFQQLYRNLPLELGIDKDTCGVFRYQVECTGNAVNKGGTTKPRSLFLGMGVFCMEKNKVGDKMAKKNKQFVEKITAMEEDFAQWYTDVVKQADLVDYGPVRGSMIIRPYGYAIWENIRDILDAKIKETGHENMYFPLFIPESMLQKEKDHIEGFAPEVAWVTHGGDEELQERLVVRPTSEVLFAEHYGKIIHSYRDLPKLYNQWSNVVRWEKTTRPFLRSLEFLWQEGHTCHATDEDAAEETRQMLDVYASLFEDYMAIPVLKGRKTAKEKFAGAKYTLTIESLMHDGKALQAGTSHHLGTGFAEAFDIRFSDEAGELQPVHQTSWGFTTRSIGAMIMVHGDNRGLVIPPKIASKQVMIVPVAQHKEGVLDKAYQLKTRLSDIARVDIDASDKSPGWKFNEYEMKGIPIRLEIGPKDIEQGHAVLVRRDTGEKIFAAMEDLETKILELLEDIQINLFEKAKNHREDKTSIAKTMTEFKNSLENNPGFIKAMWCGEQTCEEKIKEETSATSRCIPFEQEKVSDTCVYCSKPAQQQVYWAKAY</sequence>
<proteinExistence type="inferred from homology"/>
<evidence type="ECO:0000256" key="4">
    <source>
        <dbReference type="ARBA" id="ARBA00022840"/>
    </source>
</evidence>
<dbReference type="Proteomes" id="UP000198694">
    <property type="component" value="Unassembled WGS sequence"/>
</dbReference>
<organism evidence="10 11">
    <name type="scientific">Sediminibacillus albus</name>
    <dbReference type="NCBI Taxonomy" id="407036"/>
    <lineage>
        <taxon>Bacteria</taxon>
        <taxon>Bacillati</taxon>
        <taxon>Bacillota</taxon>
        <taxon>Bacilli</taxon>
        <taxon>Bacillales</taxon>
        <taxon>Bacillaceae</taxon>
        <taxon>Sediminibacillus</taxon>
    </lineage>
</organism>
<dbReference type="InterPro" id="IPR004154">
    <property type="entry name" value="Anticodon-bd"/>
</dbReference>
<evidence type="ECO:0000256" key="6">
    <source>
        <dbReference type="ARBA" id="ARBA00023146"/>
    </source>
</evidence>
<dbReference type="GO" id="GO:0016740">
    <property type="term" value="F:transferase activity"/>
    <property type="evidence" value="ECO:0007669"/>
    <property type="project" value="UniProtKB-ARBA"/>
</dbReference>
<dbReference type="HAMAP" id="MF_01571">
    <property type="entry name" value="Pro_tRNA_synth_type3"/>
    <property type="match status" value="1"/>
</dbReference>
<dbReference type="InterPro" id="IPR036621">
    <property type="entry name" value="Anticodon-bd_dom_sf"/>
</dbReference>
<dbReference type="InterPro" id="IPR016061">
    <property type="entry name" value="Pro-tRNA_ligase_II_C"/>
</dbReference>
<keyword evidence="1 8" id="KW-0963">Cytoplasm</keyword>
<comment type="subcellular location">
    <subcellularLocation>
        <location evidence="8">Cytoplasm</location>
    </subcellularLocation>
</comment>
<dbReference type="Gene3D" id="3.40.50.800">
    <property type="entry name" value="Anticodon-binding domain"/>
    <property type="match status" value="1"/>
</dbReference>
<keyword evidence="6 8" id="KW-0030">Aminoacyl-tRNA synthetase</keyword>
<dbReference type="GO" id="GO:0004827">
    <property type="term" value="F:proline-tRNA ligase activity"/>
    <property type="evidence" value="ECO:0007669"/>
    <property type="project" value="UniProtKB-UniRule"/>
</dbReference>
<dbReference type="Gene3D" id="3.30.110.30">
    <property type="entry name" value="C-terminal domain of ProRS"/>
    <property type="match status" value="1"/>
</dbReference>
<comment type="catalytic activity">
    <reaction evidence="7 8">
        <text>tRNA(Pro) + L-proline + ATP = L-prolyl-tRNA(Pro) + AMP + diphosphate</text>
        <dbReference type="Rhea" id="RHEA:14305"/>
        <dbReference type="Rhea" id="RHEA-COMP:9700"/>
        <dbReference type="Rhea" id="RHEA-COMP:9702"/>
        <dbReference type="ChEBI" id="CHEBI:30616"/>
        <dbReference type="ChEBI" id="CHEBI:33019"/>
        <dbReference type="ChEBI" id="CHEBI:60039"/>
        <dbReference type="ChEBI" id="CHEBI:78442"/>
        <dbReference type="ChEBI" id="CHEBI:78532"/>
        <dbReference type="ChEBI" id="CHEBI:456215"/>
        <dbReference type="EC" id="6.1.1.15"/>
    </reaction>
</comment>
<keyword evidence="11" id="KW-1185">Reference proteome</keyword>
<dbReference type="FunFam" id="3.30.110.30:FF:000005">
    <property type="entry name" value="Proline--tRNA ligase"/>
    <property type="match status" value="1"/>
</dbReference>
<dbReference type="InterPro" id="IPR006195">
    <property type="entry name" value="aa-tRNA-synth_II"/>
</dbReference>
<dbReference type="SUPFAM" id="SSF64586">
    <property type="entry name" value="C-terminal domain of ProRS"/>
    <property type="match status" value="1"/>
</dbReference>
<dbReference type="InterPro" id="IPR033721">
    <property type="entry name" value="ProRS_core_arch_euk"/>
</dbReference>
<gene>
    <name evidence="8" type="primary">proS</name>
    <name evidence="10" type="ORF">SAMN05216243_2687</name>
</gene>
<dbReference type="AlphaFoldDB" id="A0A1G9ARL7"/>
<dbReference type="InterPro" id="IPR017449">
    <property type="entry name" value="Pro-tRNA_synth_II"/>
</dbReference>
<evidence type="ECO:0000256" key="5">
    <source>
        <dbReference type="ARBA" id="ARBA00022917"/>
    </source>
</evidence>
<feature type="domain" description="Aminoacyl-transfer RNA synthetases class-II family profile" evidence="9">
    <location>
        <begin position="105"/>
        <end position="353"/>
    </location>
</feature>
<dbReference type="GO" id="GO:0005524">
    <property type="term" value="F:ATP binding"/>
    <property type="evidence" value="ECO:0007669"/>
    <property type="project" value="UniProtKB-UniRule"/>
</dbReference>
<dbReference type="InterPro" id="IPR002316">
    <property type="entry name" value="Pro-tRNA-ligase_IIa"/>
</dbReference>
<dbReference type="FunFam" id="3.30.930.10:FF:000037">
    <property type="entry name" value="Proline--tRNA ligase"/>
    <property type="match status" value="1"/>
</dbReference>
<dbReference type="FunFam" id="3.40.50.800:FF:000005">
    <property type="entry name" value="bifunctional glutamate/proline--tRNA ligase"/>
    <property type="match status" value="1"/>
</dbReference>
<comment type="function">
    <text evidence="8">Catalyzes the attachment of proline to tRNA(Pro) in a two-step reaction: proline is first activated by ATP to form Pro-AMP and then transferred to the acceptor end of tRNA(Pro).</text>
</comment>